<dbReference type="PROSITE" id="PS00409">
    <property type="entry name" value="PROKAR_NTER_METHYL"/>
    <property type="match status" value="1"/>
</dbReference>
<gene>
    <name evidence="3" type="ORF">EDC23_0211</name>
</gene>
<proteinExistence type="predicted"/>
<dbReference type="InterPro" id="IPR012902">
    <property type="entry name" value="N_methyl_site"/>
</dbReference>
<dbReference type="EMBL" id="SOQX01000001">
    <property type="protein sequence ID" value="TDY03840.1"/>
    <property type="molecule type" value="Genomic_DNA"/>
</dbReference>
<feature type="transmembrane region" description="Helical" evidence="2">
    <location>
        <begin position="21"/>
        <end position="43"/>
    </location>
</feature>
<organism evidence="3 4">
    <name type="scientific">Thiohalophilus thiocyanatoxydans</name>
    <dbReference type="NCBI Taxonomy" id="381308"/>
    <lineage>
        <taxon>Bacteria</taxon>
        <taxon>Pseudomonadati</taxon>
        <taxon>Pseudomonadota</taxon>
        <taxon>Gammaproteobacteria</taxon>
        <taxon>Thiohalomonadales</taxon>
        <taxon>Thiohalophilaceae</taxon>
        <taxon>Thiohalophilus</taxon>
    </lineage>
</organism>
<evidence type="ECO:0000313" key="3">
    <source>
        <dbReference type="EMBL" id="TDY03840.1"/>
    </source>
</evidence>
<dbReference type="OrthoDB" id="5784010at2"/>
<sequence>MRMVVKHSNEGRGTRDEAGFTLVEMVVFIVVLAVGLSGVVLVINRTLLDAPEALVNTRAMEISQLYLDEILAKKYDENTPQGGSPPCDGADGDPCTDAGNFGPDGPSESRSRYDDVDDYHAPAFEAVTDANGDPLPNYSDYEVRIEITYAGSELVDFTDDRRAKRIDLTVRTPRNQQIPVTVYRTNF</sequence>
<evidence type="ECO:0000256" key="2">
    <source>
        <dbReference type="SAM" id="Phobius"/>
    </source>
</evidence>
<evidence type="ECO:0000313" key="4">
    <source>
        <dbReference type="Proteomes" id="UP000294914"/>
    </source>
</evidence>
<reference evidence="3 4" key="1">
    <citation type="submission" date="2019-03" db="EMBL/GenBank/DDBJ databases">
        <title>Genomic Encyclopedia of Type Strains, Phase IV (KMG-IV): sequencing the most valuable type-strain genomes for metagenomic binning, comparative biology and taxonomic classification.</title>
        <authorList>
            <person name="Goeker M."/>
        </authorList>
    </citation>
    <scope>NUCLEOTIDE SEQUENCE [LARGE SCALE GENOMIC DNA]</scope>
    <source>
        <strain evidence="3 4">DSM 16326</strain>
    </source>
</reference>
<feature type="region of interest" description="Disordered" evidence="1">
    <location>
        <begin position="77"/>
        <end position="114"/>
    </location>
</feature>
<keyword evidence="2" id="KW-0472">Membrane</keyword>
<name>A0A4R8IWG0_9GAMM</name>
<evidence type="ECO:0000256" key="1">
    <source>
        <dbReference type="SAM" id="MobiDB-lite"/>
    </source>
</evidence>
<keyword evidence="4" id="KW-1185">Reference proteome</keyword>
<dbReference type="Proteomes" id="UP000294914">
    <property type="component" value="Unassembled WGS sequence"/>
</dbReference>
<accession>A0A4R8IWG0</accession>
<protein>
    <submittedName>
        <fullName evidence="3">MSHA pilin protein MshD</fullName>
    </submittedName>
</protein>
<dbReference type="AlphaFoldDB" id="A0A4R8IWG0"/>
<comment type="caution">
    <text evidence="3">The sequence shown here is derived from an EMBL/GenBank/DDBJ whole genome shotgun (WGS) entry which is preliminary data.</text>
</comment>
<keyword evidence="2" id="KW-0812">Transmembrane</keyword>
<dbReference type="Pfam" id="PF07963">
    <property type="entry name" value="N_methyl"/>
    <property type="match status" value="1"/>
</dbReference>
<keyword evidence="2" id="KW-1133">Transmembrane helix</keyword>